<dbReference type="STRING" id="990268.JCM19235_6944"/>
<protein>
    <submittedName>
        <fullName evidence="1">Uncharacterized protein</fullName>
    </submittedName>
</protein>
<dbReference type="Proteomes" id="UP000029228">
    <property type="component" value="Unassembled WGS sequence"/>
</dbReference>
<dbReference type="EMBL" id="BBMR01000002">
    <property type="protein sequence ID" value="GAL18391.1"/>
    <property type="molecule type" value="Genomic_DNA"/>
</dbReference>
<dbReference type="AlphaFoldDB" id="A0A090RSX4"/>
<keyword evidence="2" id="KW-1185">Reference proteome</keyword>
<sequence length="45" mass="5127">MIVIDLILKLCELSRPKQYRELCTSGNELDTNLIGASEFNNVVSW</sequence>
<evidence type="ECO:0000313" key="2">
    <source>
        <dbReference type="Proteomes" id="UP000029228"/>
    </source>
</evidence>
<reference evidence="1 2" key="1">
    <citation type="submission" date="2014-09" db="EMBL/GenBank/DDBJ databases">
        <title>Vibrio maritimus JCM 19235. (C45) whole genome shotgun sequence.</title>
        <authorList>
            <person name="Sawabe T."/>
            <person name="Meirelles P."/>
            <person name="Nakanishi M."/>
            <person name="Sayaka M."/>
            <person name="Hattori M."/>
            <person name="Ohkuma M."/>
        </authorList>
    </citation>
    <scope>NUCLEOTIDE SEQUENCE [LARGE SCALE GENOMIC DNA]</scope>
    <source>
        <strain evidence="2">JCM19235</strain>
    </source>
</reference>
<name>A0A090RSX4_9VIBR</name>
<accession>A0A090RSX4</accession>
<reference evidence="1 2" key="2">
    <citation type="submission" date="2014-09" db="EMBL/GenBank/DDBJ databases">
        <authorList>
            <consortium name="NBRP consortium"/>
            <person name="Sawabe T."/>
            <person name="Meirelles P."/>
            <person name="Nakanishi M."/>
            <person name="Sayaka M."/>
            <person name="Hattori M."/>
            <person name="Ohkuma M."/>
        </authorList>
    </citation>
    <scope>NUCLEOTIDE SEQUENCE [LARGE SCALE GENOMIC DNA]</scope>
    <source>
        <strain evidence="2">JCM19235</strain>
    </source>
</reference>
<evidence type="ECO:0000313" key="1">
    <source>
        <dbReference type="EMBL" id="GAL18391.1"/>
    </source>
</evidence>
<organism evidence="1 2">
    <name type="scientific">Vibrio maritimus</name>
    <dbReference type="NCBI Taxonomy" id="990268"/>
    <lineage>
        <taxon>Bacteria</taxon>
        <taxon>Pseudomonadati</taxon>
        <taxon>Pseudomonadota</taxon>
        <taxon>Gammaproteobacteria</taxon>
        <taxon>Vibrionales</taxon>
        <taxon>Vibrionaceae</taxon>
        <taxon>Vibrio</taxon>
    </lineage>
</organism>
<proteinExistence type="predicted"/>
<comment type="caution">
    <text evidence="1">The sequence shown here is derived from an EMBL/GenBank/DDBJ whole genome shotgun (WGS) entry which is preliminary data.</text>
</comment>
<gene>
    <name evidence="1" type="ORF">JCM19235_6944</name>
</gene>